<evidence type="ECO:0000313" key="6">
    <source>
        <dbReference type="Proteomes" id="UP001266305"/>
    </source>
</evidence>
<evidence type="ECO:0000256" key="3">
    <source>
        <dbReference type="ARBA" id="ARBA00023065"/>
    </source>
</evidence>
<dbReference type="InterPro" id="IPR005294">
    <property type="entry name" value="ATP_synth_F1_asu"/>
</dbReference>
<dbReference type="Gene3D" id="3.40.50.12240">
    <property type="match status" value="2"/>
</dbReference>
<gene>
    <name evidence="5" type="primary">ATP5F1A_1</name>
    <name evidence="5" type="ORF">P7K49_000798</name>
</gene>
<comment type="similarity">
    <text evidence="1">Belongs to the ATPase alpha/beta chains family.</text>
</comment>
<reference evidence="5 6" key="1">
    <citation type="submission" date="2023-05" db="EMBL/GenBank/DDBJ databases">
        <title>B98-5 Cell Line De Novo Hybrid Assembly: An Optical Mapping Approach.</title>
        <authorList>
            <person name="Kananen K."/>
            <person name="Auerbach J.A."/>
            <person name="Kautto E."/>
            <person name="Blachly J.S."/>
        </authorList>
    </citation>
    <scope>NUCLEOTIDE SEQUENCE [LARGE SCALE GENOMIC DNA]</scope>
    <source>
        <strain evidence="5">B95-8</strain>
        <tissue evidence="5">Cell line</tissue>
    </source>
</reference>
<keyword evidence="3" id="KW-0406">Ion transport</keyword>
<protein>
    <submittedName>
        <fullName evidence="5">ATP synthase subunit alpha, mitochondrial</fullName>
    </submittedName>
</protein>
<dbReference type="EMBL" id="JASSZA010000001">
    <property type="protein sequence ID" value="KAK2119412.1"/>
    <property type="molecule type" value="Genomic_DNA"/>
</dbReference>
<dbReference type="Pfam" id="PF00006">
    <property type="entry name" value="ATP-synt_ab"/>
    <property type="match status" value="1"/>
</dbReference>
<dbReference type="InterPro" id="IPR027417">
    <property type="entry name" value="P-loop_NTPase"/>
</dbReference>
<dbReference type="PANTHER" id="PTHR48082:SF1">
    <property type="entry name" value="ATP SYNTHASE F1 SUBUNIT ALPHA"/>
    <property type="match status" value="1"/>
</dbReference>
<sequence length="187" mass="20447">MAEFSSGLKVMSLNLEPDNVGVVIGNNKLIKEGDIGKRTGVTVDVPAGEELLGHVIDALGNATDGEDPIGSSIHRKTSIAIETIINQKSFNDRSDEKKKLYYIYVAIDPKRSPVAQLVKRLTDTDAMNCTIVVSAMALDAVPLQYLAPYSGCYIGECFRGNGKHALIIYDDLFKQAVTYRQMSLLLH</sequence>
<name>A0ABQ9WCS1_SAGOE</name>
<dbReference type="PANTHER" id="PTHR48082">
    <property type="entry name" value="ATP SYNTHASE SUBUNIT ALPHA, MITOCHONDRIAL"/>
    <property type="match status" value="1"/>
</dbReference>
<dbReference type="Proteomes" id="UP001266305">
    <property type="component" value="Unassembled WGS sequence"/>
</dbReference>
<evidence type="ECO:0000313" key="5">
    <source>
        <dbReference type="EMBL" id="KAK2119412.1"/>
    </source>
</evidence>
<dbReference type="InterPro" id="IPR036121">
    <property type="entry name" value="ATPase_F1/V1/A1_a/bsu_N_sf"/>
</dbReference>
<evidence type="ECO:0000256" key="2">
    <source>
        <dbReference type="ARBA" id="ARBA00022448"/>
    </source>
</evidence>
<feature type="domain" description="ATPase F1/V1/A1 complex alpha/beta subunit nucleotide-binding" evidence="4">
    <location>
        <begin position="69"/>
        <end position="186"/>
    </location>
</feature>
<keyword evidence="2" id="KW-0813">Transport</keyword>
<evidence type="ECO:0000259" key="4">
    <source>
        <dbReference type="Pfam" id="PF00006"/>
    </source>
</evidence>
<dbReference type="SUPFAM" id="SSF50615">
    <property type="entry name" value="N-terminal domain of alpha and beta subunits of F1 ATP synthase"/>
    <property type="match status" value="1"/>
</dbReference>
<accession>A0ABQ9WCS1</accession>
<organism evidence="5 6">
    <name type="scientific">Saguinus oedipus</name>
    <name type="common">Cotton-top tamarin</name>
    <name type="synonym">Oedipomidas oedipus</name>
    <dbReference type="NCBI Taxonomy" id="9490"/>
    <lineage>
        <taxon>Eukaryota</taxon>
        <taxon>Metazoa</taxon>
        <taxon>Chordata</taxon>
        <taxon>Craniata</taxon>
        <taxon>Vertebrata</taxon>
        <taxon>Euteleostomi</taxon>
        <taxon>Mammalia</taxon>
        <taxon>Eutheria</taxon>
        <taxon>Euarchontoglires</taxon>
        <taxon>Primates</taxon>
        <taxon>Haplorrhini</taxon>
        <taxon>Platyrrhini</taxon>
        <taxon>Cebidae</taxon>
        <taxon>Callitrichinae</taxon>
        <taxon>Saguinus</taxon>
    </lineage>
</organism>
<keyword evidence="6" id="KW-1185">Reference proteome</keyword>
<dbReference type="InterPro" id="IPR000194">
    <property type="entry name" value="ATPase_F1/V1/A1_a/bsu_nucl-bd"/>
</dbReference>
<evidence type="ECO:0000256" key="1">
    <source>
        <dbReference type="ARBA" id="ARBA00008936"/>
    </source>
</evidence>
<proteinExistence type="inferred from homology"/>
<comment type="caution">
    <text evidence="5">The sequence shown here is derived from an EMBL/GenBank/DDBJ whole genome shotgun (WGS) entry which is preliminary data.</text>
</comment>
<dbReference type="SUPFAM" id="SSF52540">
    <property type="entry name" value="P-loop containing nucleoside triphosphate hydrolases"/>
    <property type="match status" value="1"/>
</dbReference>